<comment type="cofactor">
    <cofactor evidence="1">
        <name>heme</name>
        <dbReference type="ChEBI" id="CHEBI:30413"/>
    </cofactor>
</comment>
<dbReference type="GO" id="GO:0020037">
    <property type="term" value="F:heme binding"/>
    <property type="evidence" value="ECO:0007669"/>
    <property type="project" value="InterPro"/>
</dbReference>
<evidence type="ECO:0000256" key="2">
    <source>
        <dbReference type="ARBA" id="ARBA00004275"/>
    </source>
</evidence>
<dbReference type="PROSITE" id="PS51402">
    <property type="entry name" value="CATALASE_3"/>
    <property type="match status" value="1"/>
</dbReference>
<comment type="subcellular location">
    <subcellularLocation>
        <location evidence="2">Peroxisome</location>
    </subcellularLocation>
</comment>
<dbReference type="GO" id="GO:0004096">
    <property type="term" value="F:catalase activity"/>
    <property type="evidence" value="ECO:0007669"/>
    <property type="project" value="UniProtKB-EC"/>
</dbReference>
<dbReference type="PANTHER" id="PTHR11465">
    <property type="entry name" value="CATALASE"/>
    <property type="match status" value="1"/>
</dbReference>
<dbReference type="GO" id="GO:0042542">
    <property type="term" value="P:response to hydrogen peroxide"/>
    <property type="evidence" value="ECO:0007669"/>
    <property type="project" value="TreeGrafter"/>
</dbReference>
<evidence type="ECO:0000313" key="7">
    <source>
        <dbReference type="Proteomes" id="UP000541444"/>
    </source>
</evidence>
<comment type="caution">
    <text evidence="6">The sequence shown here is derived from an EMBL/GenBank/DDBJ whole genome shotgun (WGS) entry which is preliminary data.</text>
</comment>
<evidence type="ECO:0000259" key="5">
    <source>
        <dbReference type="Pfam" id="PF00199"/>
    </source>
</evidence>
<dbReference type="EC" id="1.11.1.6" evidence="3"/>
<dbReference type="InterPro" id="IPR011614">
    <property type="entry name" value="Catalase_core"/>
</dbReference>
<reference evidence="6 7" key="1">
    <citation type="journal article" date="2020" name="IScience">
        <title>Genome Sequencing of the Endangered Kingdonia uniflora (Circaeasteraceae, Ranunculales) Reveals Potential Mechanisms of Evolutionary Specialization.</title>
        <authorList>
            <person name="Sun Y."/>
            <person name="Deng T."/>
            <person name="Zhang A."/>
            <person name="Moore M.J."/>
            <person name="Landis J.B."/>
            <person name="Lin N."/>
            <person name="Zhang H."/>
            <person name="Zhang X."/>
            <person name="Huang J."/>
            <person name="Zhang X."/>
            <person name="Sun H."/>
            <person name="Wang H."/>
        </authorList>
    </citation>
    <scope>NUCLEOTIDE SEQUENCE [LARGE SCALE GENOMIC DNA]</scope>
    <source>
        <strain evidence="6">TB1705</strain>
        <tissue evidence="6">Leaf</tissue>
    </source>
</reference>
<dbReference type="GO" id="GO:0042744">
    <property type="term" value="P:hydrogen peroxide catabolic process"/>
    <property type="evidence" value="ECO:0007669"/>
    <property type="project" value="TreeGrafter"/>
</dbReference>
<protein>
    <recommendedName>
        <fullName evidence="3">catalase</fullName>
        <ecNumber evidence="3">1.11.1.6</ecNumber>
    </recommendedName>
</protein>
<dbReference type="PROSITE" id="PS00437">
    <property type="entry name" value="CATALASE_1"/>
    <property type="match status" value="1"/>
</dbReference>
<evidence type="ECO:0000256" key="4">
    <source>
        <dbReference type="ARBA" id="ARBA00023140"/>
    </source>
</evidence>
<dbReference type="Pfam" id="PF00199">
    <property type="entry name" value="Catalase"/>
    <property type="match status" value="1"/>
</dbReference>
<evidence type="ECO:0000256" key="3">
    <source>
        <dbReference type="ARBA" id="ARBA00012314"/>
    </source>
</evidence>
<dbReference type="PANTHER" id="PTHR11465:SF23">
    <property type="entry name" value="CATALASE-2"/>
    <property type="match status" value="1"/>
</dbReference>
<evidence type="ECO:0000256" key="1">
    <source>
        <dbReference type="ARBA" id="ARBA00001971"/>
    </source>
</evidence>
<sequence>MDNFFAENEQLAFCSALVVSGVYYYLDDKLLKTRIFSYADTQRHRLGPNYLQLPVNVPNCAHHYNHPEGLINFMHRDEEISYFLDPFTDKRIDNFKSSPNRINFILVQSIIAKENKHNFKQPGERYCSFAPDRQARYVNRWVEALI</sequence>
<dbReference type="OrthoDB" id="1529040at2759"/>
<dbReference type="InterPro" id="IPR002226">
    <property type="entry name" value="Catalase_haem_BS"/>
</dbReference>
<accession>A0A7J7KVL1</accession>
<dbReference type="Gene3D" id="2.40.180.10">
    <property type="entry name" value="Catalase core domain"/>
    <property type="match status" value="1"/>
</dbReference>
<dbReference type="InterPro" id="IPR018028">
    <property type="entry name" value="Catalase"/>
</dbReference>
<dbReference type="SUPFAM" id="SSF56634">
    <property type="entry name" value="Heme-dependent catalase-like"/>
    <property type="match status" value="1"/>
</dbReference>
<feature type="domain" description="Catalase core" evidence="5">
    <location>
        <begin position="2"/>
        <end position="83"/>
    </location>
</feature>
<keyword evidence="7" id="KW-1185">Reference proteome</keyword>
<name>A0A7J7KVL1_9MAGN</name>
<keyword evidence="4" id="KW-0576">Peroxisome</keyword>
<evidence type="ECO:0000313" key="6">
    <source>
        <dbReference type="EMBL" id="KAF6134403.1"/>
    </source>
</evidence>
<dbReference type="Proteomes" id="UP000541444">
    <property type="component" value="Unassembled WGS sequence"/>
</dbReference>
<dbReference type="InterPro" id="IPR020835">
    <property type="entry name" value="Catalase_sf"/>
</dbReference>
<dbReference type="GO" id="GO:0005886">
    <property type="term" value="C:plasma membrane"/>
    <property type="evidence" value="ECO:0007669"/>
    <property type="project" value="TreeGrafter"/>
</dbReference>
<dbReference type="AlphaFoldDB" id="A0A7J7KVL1"/>
<gene>
    <name evidence="6" type="ORF">GIB67_038878</name>
</gene>
<proteinExistence type="predicted"/>
<organism evidence="6 7">
    <name type="scientific">Kingdonia uniflora</name>
    <dbReference type="NCBI Taxonomy" id="39325"/>
    <lineage>
        <taxon>Eukaryota</taxon>
        <taxon>Viridiplantae</taxon>
        <taxon>Streptophyta</taxon>
        <taxon>Embryophyta</taxon>
        <taxon>Tracheophyta</taxon>
        <taxon>Spermatophyta</taxon>
        <taxon>Magnoliopsida</taxon>
        <taxon>Ranunculales</taxon>
        <taxon>Circaeasteraceae</taxon>
        <taxon>Kingdonia</taxon>
    </lineage>
</organism>
<dbReference type="GO" id="GO:0005777">
    <property type="term" value="C:peroxisome"/>
    <property type="evidence" value="ECO:0007669"/>
    <property type="project" value="UniProtKB-SubCell"/>
</dbReference>
<dbReference type="EMBL" id="JACGCM010002865">
    <property type="protein sequence ID" value="KAF6134403.1"/>
    <property type="molecule type" value="Genomic_DNA"/>
</dbReference>